<organism evidence="5 6">
    <name type="scientific">Butyricicoccus pullicaecorum 1.2</name>
    <dbReference type="NCBI Taxonomy" id="1203606"/>
    <lineage>
        <taxon>Bacteria</taxon>
        <taxon>Bacillati</taxon>
        <taxon>Bacillota</taxon>
        <taxon>Clostridia</taxon>
        <taxon>Eubacteriales</taxon>
        <taxon>Butyricicoccaceae</taxon>
        <taxon>Butyricicoccus</taxon>
    </lineage>
</organism>
<dbReference type="SUPFAM" id="SSF53822">
    <property type="entry name" value="Periplasmic binding protein-like I"/>
    <property type="match status" value="1"/>
</dbReference>
<evidence type="ECO:0000313" key="5">
    <source>
        <dbReference type="EMBL" id="EOQ35652.1"/>
    </source>
</evidence>
<proteinExistence type="inferred from homology"/>
<evidence type="ECO:0000256" key="1">
    <source>
        <dbReference type="ARBA" id="ARBA00009902"/>
    </source>
</evidence>
<dbReference type="EMBL" id="AQOB01000015">
    <property type="protein sequence ID" value="EOQ35652.1"/>
    <property type="molecule type" value="Genomic_DNA"/>
</dbReference>
<dbReference type="PANTHER" id="PTHR43101">
    <property type="entry name" value="BETA-FRUCTOSIDASE"/>
    <property type="match status" value="1"/>
</dbReference>
<evidence type="ECO:0000256" key="3">
    <source>
        <dbReference type="ARBA" id="ARBA00023295"/>
    </source>
</evidence>
<name>R8VXJ4_9FIRM</name>
<evidence type="ECO:0000259" key="4">
    <source>
        <dbReference type="Pfam" id="PF00251"/>
    </source>
</evidence>
<comment type="caution">
    <text evidence="5">The sequence shown here is derived from an EMBL/GenBank/DDBJ whole genome shotgun (WGS) entry which is preliminary data.</text>
</comment>
<dbReference type="InterPro" id="IPR023296">
    <property type="entry name" value="Glyco_hydro_beta-prop_sf"/>
</dbReference>
<dbReference type="GO" id="GO:0016798">
    <property type="term" value="F:hydrolase activity, acting on glycosyl bonds"/>
    <property type="evidence" value="ECO:0007669"/>
    <property type="project" value="UniProtKB-KW"/>
</dbReference>
<dbReference type="PATRIC" id="fig|1203606.4.peg.3080"/>
<dbReference type="Pfam" id="PF00251">
    <property type="entry name" value="Glyco_hydro_32N"/>
    <property type="match status" value="1"/>
</dbReference>
<reference evidence="5 6" key="1">
    <citation type="submission" date="2013-01" db="EMBL/GenBank/DDBJ databases">
        <title>The Genome Sequence of Butyricicoccus pullicaecorum 1.2.</title>
        <authorList>
            <consortium name="The Broad Institute Genome Sequencing Platform"/>
            <person name="Earl A."/>
            <person name="Ward D."/>
            <person name="Feldgarden M."/>
            <person name="Gevers D."/>
            <person name="Van Immerseel F."/>
            <person name="Eeckhaut V."/>
            <person name="Walker B."/>
            <person name="Young S.K."/>
            <person name="Zeng Q."/>
            <person name="Gargeya S."/>
            <person name="Fitzgerald M."/>
            <person name="Haas B."/>
            <person name="Abouelleil A."/>
            <person name="Alvarado L."/>
            <person name="Arachchi H.M."/>
            <person name="Berlin A.M."/>
            <person name="Chapman S.B."/>
            <person name="Dewar J."/>
            <person name="Goldberg J."/>
            <person name="Griggs A."/>
            <person name="Gujja S."/>
            <person name="Hansen M."/>
            <person name="Howarth C."/>
            <person name="Imamovic A."/>
            <person name="Larimer J."/>
            <person name="McCowan C."/>
            <person name="Murphy C."/>
            <person name="Neiman D."/>
            <person name="Pearson M."/>
            <person name="Priest M."/>
            <person name="Roberts A."/>
            <person name="Saif S."/>
            <person name="Shea T."/>
            <person name="Sisk P."/>
            <person name="Sykes S."/>
            <person name="Wortman J."/>
            <person name="Nusbaum C."/>
            <person name="Birren B."/>
        </authorList>
    </citation>
    <scope>NUCLEOTIDE SEQUENCE [LARGE SCALE GENOMIC DNA]</scope>
    <source>
        <strain evidence="5 6">1.2</strain>
    </source>
</reference>
<comment type="similarity">
    <text evidence="1">Belongs to the glycosyl hydrolase 32 family.</text>
</comment>
<dbReference type="Proteomes" id="UP000013981">
    <property type="component" value="Unassembled WGS sequence"/>
</dbReference>
<sequence length="247" mass="27949">MFTTPDGYTEHFRDPKVFHAGSRYWMVIGAQQRTGKGAIVLFSSSDAQHWNLIGPVAQSEACQMIECPDLFLIDDTAVLLYCPQWRDNAHDLALHSFAAYKLTHFDTAAGTLDDRSLDDNQHLLDQGFDFYAPQTLQTPDLAGIYVAANGQQGVCQAIEDLGLRRKVKVIAFDLNEITMQLLQSDRLSCVLDQKAFEQGYRSPYVLYEYITHKKSPQSELIYTDIAIRTKYNSDLEITMTPELPQKA</sequence>
<dbReference type="HOGENOM" id="CLU_1122937_0_0_9"/>
<protein>
    <recommendedName>
        <fullName evidence="4">Glycosyl hydrolase family 32 N-terminal domain-containing protein</fullName>
    </recommendedName>
</protein>
<keyword evidence="2" id="KW-0378">Hydrolase</keyword>
<keyword evidence="6" id="KW-1185">Reference proteome</keyword>
<dbReference type="Gene3D" id="2.115.10.20">
    <property type="entry name" value="Glycosyl hydrolase domain, family 43"/>
    <property type="match status" value="1"/>
</dbReference>
<keyword evidence="3" id="KW-0326">Glycosidase</keyword>
<evidence type="ECO:0000313" key="6">
    <source>
        <dbReference type="Proteomes" id="UP000013981"/>
    </source>
</evidence>
<gene>
    <name evidence="5" type="ORF">HMPREF1526_03120</name>
</gene>
<dbReference type="SUPFAM" id="SSF75005">
    <property type="entry name" value="Arabinanase/levansucrase/invertase"/>
    <property type="match status" value="1"/>
</dbReference>
<feature type="domain" description="Glycosyl hydrolase family 32 N-terminal" evidence="4">
    <location>
        <begin position="3"/>
        <end position="147"/>
    </location>
</feature>
<dbReference type="InterPro" id="IPR028082">
    <property type="entry name" value="Peripla_BP_I"/>
</dbReference>
<dbReference type="eggNOG" id="COG1609">
    <property type="taxonomic scope" value="Bacteria"/>
</dbReference>
<accession>R8VXJ4</accession>
<dbReference type="eggNOG" id="COG1621">
    <property type="taxonomic scope" value="Bacteria"/>
</dbReference>
<dbReference type="InterPro" id="IPR013148">
    <property type="entry name" value="Glyco_hydro_32_N"/>
</dbReference>
<evidence type="ECO:0000256" key="2">
    <source>
        <dbReference type="ARBA" id="ARBA00022801"/>
    </source>
</evidence>
<dbReference type="AlphaFoldDB" id="R8VXJ4"/>
<dbReference type="PANTHER" id="PTHR43101:SF1">
    <property type="entry name" value="BETA-FRUCTOSIDASE"/>
    <property type="match status" value="1"/>
</dbReference>
<dbReference type="InterPro" id="IPR051214">
    <property type="entry name" value="GH32_Enzymes"/>
</dbReference>